<proteinExistence type="predicted"/>
<dbReference type="EMBL" id="ODYU01005977">
    <property type="protein sequence ID" value="SOQ47419.1"/>
    <property type="molecule type" value="Genomic_DNA"/>
</dbReference>
<sequence>MRLTATQLIKSPFLIFPIFDSPTTLSLIPNPQIAGNALATPLLFRVSMGGSNCLPSVWESHASARMSRLDRSDTTASEKTNVKHCISEVIPFLIPDSPTTLRWDGFPNNQRAGNALVTSLVFRMSIDGEEWTVYVFQLMIMIRRIDTEKRKQM</sequence>
<gene>
    <name evidence="1" type="ORF">SFRICE_028301</name>
</gene>
<dbReference type="AlphaFoldDB" id="A0A2H1W2V5"/>
<evidence type="ECO:0000313" key="1">
    <source>
        <dbReference type="EMBL" id="SOQ47419.1"/>
    </source>
</evidence>
<reference evidence="1" key="1">
    <citation type="submission" date="2016-07" db="EMBL/GenBank/DDBJ databases">
        <authorList>
            <person name="Bretaudeau A."/>
        </authorList>
    </citation>
    <scope>NUCLEOTIDE SEQUENCE</scope>
    <source>
        <strain evidence="1">Rice</strain>
        <tissue evidence="1">Whole body</tissue>
    </source>
</reference>
<name>A0A2H1W2V5_SPOFR</name>
<accession>A0A2H1W2V5</accession>
<organism evidence="1">
    <name type="scientific">Spodoptera frugiperda</name>
    <name type="common">Fall armyworm</name>
    <dbReference type="NCBI Taxonomy" id="7108"/>
    <lineage>
        <taxon>Eukaryota</taxon>
        <taxon>Metazoa</taxon>
        <taxon>Ecdysozoa</taxon>
        <taxon>Arthropoda</taxon>
        <taxon>Hexapoda</taxon>
        <taxon>Insecta</taxon>
        <taxon>Pterygota</taxon>
        <taxon>Neoptera</taxon>
        <taxon>Endopterygota</taxon>
        <taxon>Lepidoptera</taxon>
        <taxon>Glossata</taxon>
        <taxon>Ditrysia</taxon>
        <taxon>Noctuoidea</taxon>
        <taxon>Noctuidae</taxon>
        <taxon>Amphipyrinae</taxon>
        <taxon>Spodoptera</taxon>
    </lineage>
</organism>
<protein>
    <submittedName>
        <fullName evidence="1">SFRICE_028301</fullName>
    </submittedName>
</protein>